<reference evidence="2" key="3">
    <citation type="journal article" date="2022" name="bioRxiv">
        <title>A global pangenome for the wheat fungal pathogen Pyrenophora tritici-repentis and prediction of effector protein structural homology.</title>
        <authorList>
            <person name="Moolhuijzen P."/>
            <person name="See P.T."/>
            <person name="Shi G."/>
            <person name="Powell H.R."/>
            <person name="Cockram J."/>
            <person name="Jorgensen L.N."/>
            <person name="Benslimane H."/>
            <person name="Strelkov S.E."/>
            <person name="Turner J."/>
            <person name="Liu Z."/>
            <person name="Moffat C.S."/>
        </authorList>
    </citation>
    <scope>NUCLEOTIDE SEQUENCE</scope>
    <source>
        <strain evidence="2">86-124</strain>
    </source>
</reference>
<evidence type="ECO:0000313" key="4">
    <source>
        <dbReference type="Proteomes" id="UP000249757"/>
    </source>
</evidence>
<evidence type="ECO:0000313" key="1">
    <source>
        <dbReference type="EMBL" id="KAF7574119.1"/>
    </source>
</evidence>
<sequence length="95" mass="10959">MDYNFVHTLGECETFMSLLELLKEDTKAIPTITDVLARTKIWQMTFLRRNGTKKAIVARKHQEAAFNRLKIILSQAPIRNDRPNSKVDVELKSLS</sequence>
<organism evidence="1 3">
    <name type="scientific">Pyrenophora tritici-repentis</name>
    <dbReference type="NCBI Taxonomy" id="45151"/>
    <lineage>
        <taxon>Eukaryota</taxon>
        <taxon>Fungi</taxon>
        <taxon>Dikarya</taxon>
        <taxon>Ascomycota</taxon>
        <taxon>Pezizomycotina</taxon>
        <taxon>Dothideomycetes</taxon>
        <taxon>Pleosporomycetidae</taxon>
        <taxon>Pleosporales</taxon>
        <taxon>Pleosporineae</taxon>
        <taxon>Pleosporaceae</taxon>
        <taxon>Pyrenophora</taxon>
    </lineage>
</organism>
<dbReference type="Proteomes" id="UP000245464">
    <property type="component" value="Chromosome 2"/>
</dbReference>
<reference evidence="4" key="4">
    <citation type="journal article" date="2022" name="Microb. Genom.">
        <title>A global pangenome for the wheat fungal pathogen Pyrenophora tritici-repentis and prediction of effector protein structural homology.</title>
        <authorList>
            <person name="Moolhuijzen P.M."/>
            <person name="See P.T."/>
            <person name="Shi G."/>
            <person name="Powell H.R."/>
            <person name="Cockram J."/>
            <person name="Jorgensen L.N."/>
            <person name="Benslimane H."/>
            <person name="Strelkov S.E."/>
            <person name="Turner J."/>
            <person name="Liu Z."/>
            <person name="Moffat C.S."/>
        </authorList>
    </citation>
    <scope>NUCLEOTIDE SEQUENCE [LARGE SCALE GENOMIC DNA]</scope>
</reference>
<protein>
    <submittedName>
        <fullName evidence="1">Uncharacterized protein</fullName>
    </submittedName>
</protein>
<dbReference type="Proteomes" id="UP000249757">
    <property type="component" value="Unassembled WGS sequence"/>
</dbReference>
<gene>
    <name evidence="2" type="ORF">Ptr86124_012220</name>
    <name evidence="1" type="ORF">PtrM4_057420</name>
</gene>
<evidence type="ECO:0000313" key="3">
    <source>
        <dbReference type="Proteomes" id="UP000245464"/>
    </source>
</evidence>
<name>A0A2W1DHB4_9PLEO</name>
<reference evidence="2" key="2">
    <citation type="submission" date="2021-05" db="EMBL/GenBank/DDBJ databases">
        <authorList>
            <person name="Moolhuijzen P.M."/>
            <person name="Moffat C.S."/>
        </authorList>
    </citation>
    <scope>NUCLEOTIDE SEQUENCE</scope>
    <source>
        <strain evidence="2">86-124</strain>
    </source>
</reference>
<evidence type="ECO:0000313" key="2">
    <source>
        <dbReference type="EMBL" id="KAI1508921.1"/>
    </source>
</evidence>
<keyword evidence="4" id="KW-1185">Reference proteome</keyword>
<dbReference type="AlphaFoldDB" id="A0A2W1DHB4"/>
<accession>A0A2W1DHB4</accession>
<reference evidence="1" key="1">
    <citation type="journal article" date="2018" name="BMC Genomics">
        <title>Comparative genomics of the wheat fungal pathogen Pyrenophora tritici-repentis reveals chromosomal variations and genome plasticity.</title>
        <authorList>
            <person name="Moolhuijzen P."/>
            <person name="See P.T."/>
            <person name="Hane J.K."/>
            <person name="Shi G."/>
            <person name="Liu Z."/>
            <person name="Oliver R.P."/>
            <person name="Moffat C.S."/>
        </authorList>
    </citation>
    <scope>NUCLEOTIDE SEQUENCE [LARGE SCALE GENOMIC DNA]</scope>
    <source>
        <strain evidence="1">M4</strain>
    </source>
</reference>
<proteinExistence type="predicted"/>
<dbReference type="EMBL" id="NQIK02000002">
    <property type="protein sequence ID" value="KAF7574119.1"/>
    <property type="molecule type" value="Genomic_DNA"/>
</dbReference>
<comment type="caution">
    <text evidence="1">The sequence shown here is derived from an EMBL/GenBank/DDBJ whole genome shotgun (WGS) entry which is preliminary data.</text>
</comment>
<dbReference type="EMBL" id="NRDI02000023">
    <property type="protein sequence ID" value="KAI1508921.1"/>
    <property type="molecule type" value="Genomic_DNA"/>
</dbReference>